<comment type="caution">
    <text evidence="1">The sequence shown here is derived from an EMBL/GenBank/DDBJ whole genome shotgun (WGS) entry which is preliminary data.</text>
</comment>
<evidence type="ECO:0000313" key="1">
    <source>
        <dbReference type="EMBL" id="RKR65552.1"/>
    </source>
</evidence>
<gene>
    <name evidence="1" type="ORF">C7387_2297</name>
</gene>
<proteinExistence type="predicted"/>
<reference evidence="1 2" key="1">
    <citation type="submission" date="2018-10" db="EMBL/GenBank/DDBJ databases">
        <title>Genomic Encyclopedia of Type Strains, Phase IV (KMG-IV): sequencing the most valuable type-strain genomes for metagenomic binning, comparative biology and taxonomic classification.</title>
        <authorList>
            <person name="Goeker M."/>
        </authorList>
    </citation>
    <scope>NUCLEOTIDE SEQUENCE [LARGE SCALE GENOMIC DNA]</scope>
    <source>
        <strain evidence="1 2">DSM 5079</strain>
    </source>
</reference>
<dbReference type="Proteomes" id="UP000267341">
    <property type="component" value="Unassembled WGS sequence"/>
</dbReference>
<dbReference type="RefSeq" id="WP_134436762.1">
    <property type="nucleotide sequence ID" value="NZ_RBIZ01000003.1"/>
</dbReference>
<name>A0ABX9S7E2_9ENTR</name>
<accession>A0ABX9S7E2</accession>
<dbReference type="EMBL" id="RBIZ01000003">
    <property type="protein sequence ID" value="RKR65552.1"/>
    <property type="molecule type" value="Genomic_DNA"/>
</dbReference>
<dbReference type="GeneID" id="66906573"/>
<protein>
    <submittedName>
        <fullName evidence="1">Uncharacterized protein</fullName>
    </submittedName>
</protein>
<sequence>MAVNTQMLTVGSTWIQVSDGTQNKTIQVLYGAVRLADATTSPGVGYWQGHILTDNDDNWATITPPTIAWIRTASSDGDSAEVSIS</sequence>
<organism evidence="1 2">
    <name type="scientific">Yokenella regensburgei</name>
    <dbReference type="NCBI Taxonomy" id="158877"/>
    <lineage>
        <taxon>Bacteria</taxon>
        <taxon>Pseudomonadati</taxon>
        <taxon>Pseudomonadota</taxon>
        <taxon>Gammaproteobacteria</taxon>
        <taxon>Enterobacterales</taxon>
        <taxon>Enterobacteriaceae</taxon>
        <taxon>Yokenella</taxon>
    </lineage>
</organism>
<evidence type="ECO:0000313" key="2">
    <source>
        <dbReference type="Proteomes" id="UP000267341"/>
    </source>
</evidence>
<keyword evidence="2" id="KW-1185">Reference proteome</keyword>